<organism evidence="3 4">
    <name type="scientific">Armillaria gallica</name>
    <name type="common">Bulbous honey fungus</name>
    <name type="synonym">Armillaria bulbosa</name>
    <dbReference type="NCBI Taxonomy" id="47427"/>
    <lineage>
        <taxon>Eukaryota</taxon>
        <taxon>Fungi</taxon>
        <taxon>Dikarya</taxon>
        <taxon>Basidiomycota</taxon>
        <taxon>Agaricomycotina</taxon>
        <taxon>Agaricomycetes</taxon>
        <taxon>Agaricomycetidae</taxon>
        <taxon>Agaricales</taxon>
        <taxon>Marasmiineae</taxon>
        <taxon>Physalacriaceae</taxon>
        <taxon>Armillaria</taxon>
    </lineage>
</organism>
<dbReference type="PANTHER" id="PTHR13395">
    <property type="entry name" value="SISTER CHROMATID COHESION PROTEIN DCC1-RELATED"/>
    <property type="match status" value="1"/>
</dbReference>
<sequence>MSECDLYFSTSSSAESGTFKLIELPPDLCKLIESAIESSNPLRFTVRGQTGDDAVLCTNDTTYTMRSVVLSNSVLVVTPPNASDLDFSDDSIVIRDQVNEILELAPTVPRLHKLSAMLRGNEYDEQSAEEDMNDDQETNVSCLHCSTRFSHARSVIQASDTELLRGLRDMHILIVNGKYIFTTSRQLAHAVTGELRPIAPTYLKSILEMILNLLVSHSLSHAATSVEVLSSALADVHEVPRTVSTQVMGWFGEICQGIWKMDVTGVVREVGLNILRPFKDNPIAKDELLATWRSVVGDTFESFVSVELLSGNYLTAPSRNDLLKYFPSSALPVEPAPRFADLFLSRSRWKAEDIAPFLADIAINSKERDKLLLKYARSISDSGTVWYTSRAQYNG</sequence>
<reference evidence="4" key="1">
    <citation type="journal article" date="2017" name="Nat. Ecol. Evol.">
        <title>Genome expansion and lineage-specific genetic innovations in the forest pathogenic fungi Armillaria.</title>
        <authorList>
            <person name="Sipos G."/>
            <person name="Prasanna A.N."/>
            <person name="Walter M.C."/>
            <person name="O'Connor E."/>
            <person name="Balint B."/>
            <person name="Krizsan K."/>
            <person name="Kiss B."/>
            <person name="Hess J."/>
            <person name="Varga T."/>
            <person name="Slot J."/>
            <person name="Riley R."/>
            <person name="Boka B."/>
            <person name="Rigling D."/>
            <person name="Barry K."/>
            <person name="Lee J."/>
            <person name="Mihaltcheva S."/>
            <person name="LaButti K."/>
            <person name="Lipzen A."/>
            <person name="Waldron R."/>
            <person name="Moloney N.M."/>
            <person name="Sperisen C."/>
            <person name="Kredics L."/>
            <person name="Vagvoelgyi C."/>
            <person name="Patrignani A."/>
            <person name="Fitzpatrick D."/>
            <person name="Nagy I."/>
            <person name="Doyle S."/>
            <person name="Anderson J.B."/>
            <person name="Grigoriev I.V."/>
            <person name="Gueldener U."/>
            <person name="Muensterkoetter M."/>
            <person name="Nagy L.G."/>
        </authorList>
    </citation>
    <scope>NUCLEOTIDE SEQUENCE [LARGE SCALE GENOMIC DNA]</scope>
    <source>
        <strain evidence="4">Ar21-2</strain>
    </source>
</reference>
<name>A0A2H3EG51_ARMGA</name>
<evidence type="ECO:0000313" key="4">
    <source>
        <dbReference type="Proteomes" id="UP000217790"/>
    </source>
</evidence>
<protein>
    <recommendedName>
        <fullName evidence="5">Sister chromatid cohesion protein Dcc1</fullName>
    </recommendedName>
</protein>
<proteinExistence type="inferred from homology"/>
<dbReference type="InterPro" id="IPR019128">
    <property type="entry name" value="Dcc1"/>
</dbReference>
<evidence type="ECO:0000313" key="3">
    <source>
        <dbReference type="EMBL" id="PBL02453.1"/>
    </source>
</evidence>
<accession>A0A2H3EG51</accession>
<gene>
    <name evidence="3" type="ORF">ARMGADRAFT_1109171</name>
</gene>
<dbReference type="FunCoup" id="A0A2H3EG51">
    <property type="interactions" value="314"/>
</dbReference>
<comment type="similarity">
    <text evidence="1">Belongs to the DCC1 family.</text>
</comment>
<keyword evidence="4" id="KW-1185">Reference proteome</keyword>
<dbReference type="GO" id="GO:0000775">
    <property type="term" value="C:chromosome, centromeric region"/>
    <property type="evidence" value="ECO:0007669"/>
    <property type="project" value="TreeGrafter"/>
</dbReference>
<dbReference type="PANTHER" id="PTHR13395:SF6">
    <property type="entry name" value="SISTER CHROMATID COHESION PROTEIN DCC1"/>
    <property type="match status" value="1"/>
</dbReference>
<dbReference type="GO" id="GO:0031390">
    <property type="term" value="C:Ctf18 RFC-like complex"/>
    <property type="evidence" value="ECO:0007669"/>
    <property type="project" value="InterPro"/>
</dbReference>
<keyword evidence="2" id="KW-0235">DNA replication</keyword>
<dbReference type="InParanoid" id="A0A2H3EG51"/>
<evidence type="ECO:0000256" key="1">
    <source>
        <dbReference type="ARBA" id="ARBA00007017"/>
    </source>
</evidence>
<dbReference type="AlphaFoldDB" id="A0A2H3EG51"/>
<dbReference type="GO" id="GO:0006260">
    <property type="term" value="P:DNA replication"/>
    <property type="evidence" value="ECO:0007669"/>
    <property type="project" value="UniProtKB-KW"/>
</dbReference>
<dbReference type="OrthoDB" id="276989at2759"/>
<dbReference type="Proteomes" id="UP000217790">
    <property type="component" value="Unassembled WGS sequence"/>
</dbReference>
<dbReference type="EMBL" id="KZ293645">
    <property type="protein sequence ID" value="PBL02453.1"/>
    <property type="molecule type" value="Genomic_DNA"/>
</dbReference>
<dbReference type="STRING" id="47427.A0A2H3EG51"/>
<evidence type="ECO:0008006" key="5">
    <source>
        <dbReference type="Google" id="ProtNLM"/>
    </source>
</evidence>
<dbReference type="GO" id="GO:0034088">
    <property type="term" value="P:maintenance of mitotic sister chromatid cohesion"/>
    <property type="evidence" value="ECO:0007669"/>
    <property type="project" value="TreeGrafter"/>
</dbReference>
<evidence type="ECO:0000256" key="2">
    <source>
        <dbReference type="ARBA" id="ARBA00022705"/>
    </source>
</evidence>
<dbReference type="OMA" id="DSESWPF"/>
<dbReference type="Pfam" id="PF09724">
    <property type="entry name" value="Dcc1"/>
    <property type="match status" value="1"/>
</dbReference>
<dbReference type="GO" id="GO:0000785">
    <property type="term" value="C:chromatin"/>
    <property type="evidence" value="ECO:0007669"/>
    <property type="project" value="TreeGrafter"/>
</dbReference>